<reference evidence="11 12" key="1">
    <citation type="submission" date="2020-05" db="EMBL/GenBank/DDBJ databases">
        <title>Horizontal transmission and recombination maintain forever young bacterial symbiont genomes.</title>
        <authorList>
            <person name="Russell S.L."/>
            <person name="Pepper-Tunick E."/>
            <person name="Svedberg J."/>
            <person name="Byrne A."/>
            <person name="Ruelas Castillo J."/>
            <person name="Vollmers C."/>
            <person name="Beinart R.A."/>
            <person name="Corbett-Detig R."/>
        </authorList>
    </citation>
    <scope>NUCLEOTIDE SEQUENCE [LARGE SCALE GENOMIC DNA]</scope>
    <source>
        <strain evidence="11">4727-3</strain>
    </source>
</reference>
<accession>A0A7Z0MMX3</accession>
<dbReference type="GO" id="GO:0005524">
    <property type="term" value="F:ATP binding"/>
    <property type="evidence" value="ECO:0007669"/>
    <property type="project" value="UniProtKB-UniRule"/>
</dbReference>
<dbReference type="GO" id="GO:0051301">
    <property type="term" value="P:cell division"/>
    <property type="evidence" value="ECO:0007669"/>
    <property type="project" value="UniProtKB-KW"/>
</dbReference>
<comment type="pathway">
    <text evidence="2 7 8">Cell wall biogenesis; peptidoglycan biosynthesis.</text>
</comment>
<dbReference type="EMBL" id="JACCHS010000009">
    <property type="protein sequence ID" value="NYT46513.1"/>
    <property type="molecule type" value="Genomic_DNA"/>
</dbReference>
<feature type="binding site" evidence="7">
    <location>
        <begin position="64"/>
        <end position="70"/>
    </location>
    <ligand>
        <name>ATP</name>
        <dbReference type="ChEBI" id="CHEBI:30616"/>
    </ligand>
</feature>
<dbReference type="InterPro" id="IPR036615">
    <property type="entry name" value="Mur_ligase_C_dom_sf"/>
</dbReference>
<dbReference type="PANTHER" id="PTHR43692:SF1">
    <property type="entry name" value="UDP-N-ACETYLMURAMOYLALANINE--D-GLUTAMATE LIGASE"/>
    <property type="match status" value="1"/>
</dbReference>
<dbReference type="GO" id="GO:0071555">
    <property type="term" value="P:cell wall organization"/>
    <property type="evidence" value="ECO:0007669"/>
    <property type="project" value="UniProtKB-KW"/>
</dbReference>
<comment type="function">
    <text evidence="7 8">Cell wall formation. Catalyzes the addition of glutamate to the nucleotide precursor UDP-N-acetylmuramoyl-L-alanine (UMA).</text>
</comment>
<evidence type="ECO:0000313" key="11">
    <source>
        <dbReference type="EMBL" id="NYT46513.1"/>
    </source>
</evidence>
<dbReference type="GO" id="GO:0008360">
    <property type="term" value="P:regulation of cell shape"/>
    <property type="evidence" value="ECO:0007669"/>
    <property type="project" value="UniProtKB-KW"/>
</dbReference>
<dbReference type="EC" id="6.3.2.9" evidence="7 8"/>
<evidence type="ECO:0000259" key="10">
    <source>
        <dbReference type="Pfam" id="PF08245"/>
    </source>
</evidence>
<dbReference type="AlphaFoldDB" id="A0A7Z0MMX3"/>
<dbReference type="GO" id="GO:0008764">
    <property type="term" value="F:UDP-N-acetylmuramoylalanine-D-glutamate ligase activity"/>
    <property type="evidence" value="ECO:0007669"/>
    <property type="project" value="UniProtKB-UniRule"/>
</dbReference>
<dbReference type="Gene3D" id="3.90.190.20">
    <property type="entry name" value="Mur ligase, C-terminal domain"/>
    <property type="match status" value="1"/>
</dbReference>
<dbReference type="SUPFAM" id="SSF53244">
    <property type="entry name" value="MurD-like peptide ligases, peptide-binding domain"/>
    <property type="match status" value="1"/>
</dbReference>
<dbReference type="NCBIfam" id="TIGR01087">
    <property type="entry name" value="murD"/>
    <property type="match status" value="1"/>
</dbReference>
<comment type="subcellular location">
    <subcellularLocation>
        <location evidence="1 7 8">Cytoplasm</location>
    </subcellularLocation>
</comment>
<dbReference type="GO" id="GO:0005737">
    <property type="term" value="C:cytoplasm"/>
    <property type="evidence" value="ECO:0007669"/>
    <property type="project" value="UniProtKB-SubCell"/>
</dbReference>
<evidence type="ECO:0000256" key="1">
    <source>
        <dbReference type="ARBA" id="ARBA00004496"/>
    </source>
</evidence>
<dbReference type="Pfam" id="PF08245">
    <property type="entry name" value="Mur_ligase_M"/>
    <property type="match status" value="1"/>
</dbReference>
<dbReference type="GO" id="GO:0009252">
    <property type="term" value="P:peptidoglycan biosynthetic process"/>
    <property type="evidence" value="ECO:0007669"/>
    <property type="project" value="UniProtKB-UniRule"/>
</dbReference>
<dbReference type="InterPro" id="IPR013221">
    <property type="entry name" value="Mur_ligase_cen"/>
</dbReference>
<dbReference type="UniPathway" id="UPA00219"/>
<dbReference type="Pfam" id="PF02875">
    <property type="entry name" value="Mur_ligase_C"/>
    <property type="match status" value="1"/>
</dbReference>
<keyword evidence="5 7" id="KW-0547">Nucleotide-binding</keyword>
<dbReference type="Proteomes" id="UP000537890">
    <property type="component" value="Unassembled WGS sequence"/>
</dbReference>
<keyword evidence="3 7" id="KW-0963">Cytoplasm</keyword>
<evidence type="ECO:0000256" key="7">
    <source>
        <dbReference type="HAMAP-Rule" id="MF_00639"/>
    </source>
</evidence>
<evidence type="ECO:0000256" key="5">
    <source>
        <dbReference type="ARBA" id="ARBA00022741"/>
    </source>
</evidence>
<dbReference type="PANTHER" id="PTHR43692">
    <property type="entry name" value="UDP-N-ACETYLMURAMOYLALANINE--D-GLUTAMATE LIGASE"/>
    <property type="match status" value="1"/>
</dbReference>
<evidence type="ECO:0000256" key="2">
    <source>
        <dbReference type="ARBA" id="ARBA00004752"/>
    </source>
</evidence>
<dbReference type="InterPro" id="IPR036565">
    <property type="entry name" value="Mur-like_cat_sf"/>
</dbReference>
<dbReference type="SUPFAM" id="SSF53623">
    <property type="entry name" value="MurD-like peptide ligases, catalytic domain"/>
    <property type="match status" value="1"/>
</dbReference>
<keyword evidence="7 8" id="KW-0961">Cell wall biogenesis/degradation</keyword>
<feature type="domain" description="Mur ligase C-terminal" evidence="9">
    <location>
        <begin position="254"/>
        <end position="367"/>
    </location>
</feature>
<dbReference type="InterPro" id="IPR004101">
    <property type="entry name" value="Mur_ligase_C"/>
</dbReference>
<keyword evidence="7 8" id="KW-0131">Cell cycle</keyword>
<evidence type="ECO:0000259" key="9">
    <source>
        <dbReference type="Pfam" id="PF02875"/>
    </source>
</evidence>
<name>A0A7Z0MMX3_9GAMM</name>
<keyword evidence="7 8" id="KW-0573">Peptidoglycan synthesis</keyword>
<evidence type="ECO:0000256" key="6">
    <source>
        <dbReference type="ARBA" id="ARBA00022840"/>
    </source>
</evidence>
<dbReference type="Gene3D" id="3.40.1190.10">
    <property type="entry name" value="Mur-like, catalytic domain"/>
    <property type="match status" value="1"/>
</dbReference>
<evidence type="ECO:0000256" key="4">
    <source>
        <dbReference type="ARBA" id="ARBA00022598"/>
    </source>
</evidence>
<evidence type="ECO:0000256" key="3">
    <source>
        <dbReference type="ARBA" id="ARBA00022490"/>
    </source>
</evidence>
<dbReference type="InterPro" id="IPR005762">
    <property type="entry name" value="MurD"/>
</dbReference>
<keyword evidence="7 8" id="KW-0133">Cell shape</keyword>
<keyword evidence="7 8" id="KW-0132">Cell division</keyword>
<protein>
    <recommendedName>
        <fullName evidence="7 8">UDP-N-acetylmuramoylalanine--D-glutamate ligase</fullName>
        <ecNumber evidence="7 8">6.3.2.9</ecNumber>
    </recommendedName>
    <alternativeName>
        <fullName evidence="7">D-glutamic acid-adding enzyme</fullName>
    </alternativeName>
    <alternativeName>
        <fullName evidence="7">UDP-N-acetylmuramoyl-L-alanyl-D-glutamate synthetase</fullName>
    </alternativeName>
</protein>
<comment type="caution">
    <text evidence="11">The sequence shown here is derived from an EMBL/GenBank/DDBJ whole genome shotgun (WGS) entry which is preliminary data.</text>
</comment>
<sequence>MPDVAVLRGVLTMVFDVASHIIVSPGVSMQEPIIQEALGRGIRSLSDIDLFACAVSEPVVAITGSNGKSTVTTLLGDMAKAAGKKVAVGGNLGAPALQLLGDAAELYILELSSFQLERTSQLNAVAATVLNISADHLDRYANIDDYVKEKNKIYAGNGVMVVNNDCRYACTRLQDNREIVTFAAQENADFSVLDTPEGRSLAANGRTIFPVDELLISGLHNQENALAALALGAVIGLPEAAMCTALRIYKGLKHRMQFVARIDDVSWVNDSKATNVGACVAALQSFKDASVVLIAGGDAKAADMSDLVSLLKTKVKALLLIGKDSQLIKQAVNDCIPVLDVRTLKKAVKEAQKIAQAGDTVLLSPACASMDQFANYKERGGMFVSEVKALQK</sequence>
<feature type="domain" description="Mur ligase central" evidence="10">
    <location>
        <begin position="62"/>
        <end position="231"/>
    </location>
</feature>
<organism evidence="11 12">
    <name type="scientific">Candidatus Methanofishera endochildressiae</name>
    <dbReference type="NCBI Taxonomy" id="2738884"/>
    <lineage>
        <taxon>Bacteria</taxon>
        <taxon>Pseudomonadati</taxon>
        <taxon>Pseudomonadota</taxon>
        <taxon>Gammaproteobacteria</taxon>
        <taxon>Candidatus Methanofishera</taxon>
    </lineage>
</organism>
<comment type="similarity">
    <text evidence="7">Belongs to the MurCDEF family.</text>
</comment>
<evidence type="ECO:0000313" key="12">
    <source>
        <dbReference type="Proteomes" id="UP000537890"/>
    </source>
</evidence>
<dbReference type="HAMAP" id="MF_00639">
    <property type="entry name" value="MurD"/>
    <property type="match status" value="1"/>
</dbReference>
<keyword evidence="6 7" id="KW-0067">ATP-binding</keyword>
<proteinExistence type="inferred from homology"/>
<keyword evidence="4 7" id="KW-0436">Ligase</keyword>
<gene>
    <name evidence="7 11" type="primary">murD</name>
    <name evidence="11" type="ORF">H0A75_01225</name>
</gene>
<comment type="catalytic activity">
    <reaction evidence="7 8">
        <text>UDP-N-acetyl-alpha-D-muramoyl-L-alanine + D-glutamate + ATP = UDP-N-acetyl-alpha-D-muramoyl-L-alanyl-D-glutamate + ADP + phosphate + H(+)</text>
        <dbReference type="Rhea" id="RHEA:16429"/>
        <dbReference type="ChEBI" id="CHEBI:15378"/>
        <dbReference type="ChEBI" id="CHEBI:29986"/>
        <dbReference type="ChEBI" id="CHEBI:30616"/>
        <dbReference type="ChEBI" id="CHEBI:43474"/>
        <dbReference type="ChEBI" id="CHEBI:83898"/>
        <dbReference type="ChEBI" id="CHEBI:83900"/>
        <dbReference type="ChEBI" id="CHEBI:456216"/>
        <dbReference type="EC" id="6.3.2.9"/>
    </reaction>
</comment>
<evidence type="ECO:0000256" key="8">
    <source>
        <dbReference type="RuleBase" id="RU003664"/>
    </source>
</evidence>